<feature type="compositionally biased region" description="Basic and acidic residues" evidence="5">
    <location>
        <begin position="490"/>
        <end position="502"/>
    </location>
</feature>
<dbReference type="GO" id="GO:0080090">
    <property type="term" value="P:regulation of primary metabolic process"/>
    <property type="evidence" value="ECO:0007669"/>
    <property type="project" value="UniProtKB-ARBA"/>
</dbReference>
<dbReference type="FunCoup" id="B4M293">
    <property type="interactions" value="261"/>
</dbReference>
<gene>
    <name evidence="7" type="primary">Dvir\GJ18697</name>
    <name evidence="7" type="ORF">Dvir_GJ18697</name>
</gene>
<dbReference type="OrthoDB" id="1939479at2759"/>
<dbReference type="SUPFAM" id="SSF54001">
    <property type="entry name" value="Cysteine proteinases"/>
    <property type="match status" value="1"/>
</dbReference>
<dbReference type="InParanoid" id="B4M293"/>
<dbReference type="PANTHER" id="PTHR12606">
    <property type="entry name" value="SENTRIN/SUMO-SPECIFIC PROTEASE"/>
    <property type="match status" value="1"/>
</dbReference>
<evidence type="ECO:0000313" key="8">
    <source>
        <dbReference type="Proteomes" id="UP000008792"/>
    </source>
</evidence>
<dbReference type="GO" id="GO:0016929">
    <property type="term" value="F:deSUMOylase activity"/>
    <property type="evidence" value="ECO:0007669"/>
    <property type="project" value="TreeGrafter"/>
</dbReference>
<evidence type="ECO:0000256" key="3">
    <source>
        <dbReference type="ARBA" id="ARBA00022801"/>
    </source>
</evidence>
<feature type="region of interest" description="Disordered" evidence="5">
    <location>
        <begin position="490"/>
        <end position="515"/>
    </location>
</feature>
<comment type="similarity">
    <text evidence="1">Belongs to the peptidase C48 family.</text>
</comment>
<dbReference type="eggNOG" id="KOG0778">
    <property type="taxonomic scope" value="Eukaryota"/>
</dbReference>
<dbReference type="AlphaFoldDB" id="B4M293"/>
<name>B4M293_DROVI</name>
<dbReference type="PROSITE" id="PS50600">
    <property type="entry name" value="ULP_PROTEASE"/>
    <property type="match status" value="1"/>
</dbReference>
<dbReference type="PANTHER" id="PTHR12606:SF141">
    <property type="entry name" value="GH15225P-RELATED"/>
    <property type="match status" value="1"/>
</dbReference>
<dbReference type="GO" id="GO:0005634">
    <property type="term" value="C:nucleus"/>
    <property type="evidence" value="ECO:0007669"/>
    <property type="project" value="TreeGrafter"/>
</dbReference>
<evidence type="ECO:0000256" key="2">
    <source>
        <dbReference type="ARBA" id="ARBA00022670"/>
    </source>
</evidence>
<feature type="compositionally biased region" description="Polar residues" evidence="5">
    <location>
        <begin position="119"/>
        <end position="133"/>
    </location>
</feature>
<evidence type="ECO:0000256" key="5">
    <source>
        <dbReference type="SAM" id="MobiDB-lite"/>
    </source>
</evidence>
<dbReference type="Proteomes" id="UP000008792">
    <property type="component" value="Unassembled WGS sequence"/>
</dbReference>
<evidence type="ECO:0000259" key="6">
    <source>
        <dbReference type="PROSITE" id="PS50600"/>
    </source>
</evidence>
<dbReference type="InterPro" id="IPR003653">
    <property type="entry name" value="Peptidase_C48_C"/>
</dbReference>
<reference evidence="7 8" key="1">
    <citation type="journal article" date="2007" name="Nature">
        <title>Evolution of genes and genomes on the Drosophila phylogeny.</title>
        <authorList>
            <consortium name="Drosophila 12 Genomes Consortium"/>
            <person name="Clark A.G."/>
            <person name="Eisen M.B."/>
            <person name="Smith D.R."/>
            <person name="Bergman C.M."/>
            <person name="Oliver B."/>
            <person name="Markow T.A."/>
            <person name="Kaufman T.C."/>
            <person name="Kellis M."/>
            <person name="Gelbart W."/>
            <person name="Iyer V.N."/>
            <person name="Pollard D.A."/>
            <person name="Sackton T.B."/>
            <person name="Larracuente A.M."/>
            <person name="Singh N.D."/>
            <person name="Abad J.P."/>
            <person name="Abt D.N."/>
            <person name="Adryan B."/>
            <person name="Aguade M."/>
            <person name="Akashi H."/>
            <person name="Anderson W.W."/>
            <person name="Aquadro C.F."/>
            <person name="Ardell D.H."/>
            <person name="Arguello R."/>
            <person name="Artieri C.G."/>
            <person name="Barbash D.A."/>
            <person name="Barker D."/>
            <person name="Barsanti P."/>
            <person name="Batterham P."/>
            <person name="Batzoglou S."/>
            <person name="Begun D."/>
            <person name="Bhutkar A."/>
            <person name="Blanco E."/>
            <person name="Bosak S.A."/>
            <person name="Bradley R.K."/>
            <person name="Brand A.D."/>
            <person name="Brent M.R."/>
            <person name="Brooks A.N."/>
            <person name="Brown R.H."/>
            <person name="Butlin R.K."/>
            <person name="Caggese C."/>
            <person name="Calvi B.R."/>
            <person name="Bernardo de Carvalho A."/>
            <person name="Caspi A."/>
            <person name="Castrezana S."/>
            <person name="Celniker S.E."/>
            <person name="Chang J.L."/>
            <person name="Chapple C."/>
            <person name="Chatterji S."/>
            <person name="Chinwalla A."/>
            <person name="Civetta A."/>
            <person name="Clifton S.W."/>
            <person name="Comeron J.M."/>
            <person name="Costello J.C."/>
            <person name="Coyne J.A."/>
            <person name="Daub J."/>
            <person name="David R.G."/>
            <person name="Delcher A.L."/>
            <person name="Delehaunty K."/>
            <person name="Do C.B."/>
            <person name="Ebling H."/>
            <person name="Edwards K."/>
            <person name="Eickbush T."/>
            <person name="Evans J.D."/>
            <person name="Filipski A."/>
            <person name="Findeiss S."/>
            <person name="Freyhult E."/>
            <person name="Fulton L."/>
            <person name="Fulton R."/>
            <person name="Garcia A.C."/>
            <person name="Gardiner A."/>
            <person name="Garfield D.A."/>
            <person name="Garvin B.E."/>
            <person name="Gibson G."/>
            <person name="Gilbert D."/>
            <person name="Gnerre S."/>
            <person name="Godfrey J."/>
            <person name="Good R."/>
            <person name="Gotea V."/>
            <person name="Gravely B."/>
            <person name="Greenberg A.J."/>
            <person name="Griffiths-Jones S."/>
            <person name="Gross S."/>
            <person name="Guigo R."/>
            <person name="Gustafson E.A."/>
            <person name="Haerty W."/>
            <person name="Hahn M.W."/>
            <person name="Halligan D.L."/>
            <person name="Halpern A.L."/>
            <person name="Halter G.M."/>
            <person name="Han M.V."/>
            <person name="Heger A."/>
            <person name="Hillier L."/>
            <person name="Hinrichs A.S."/>
            <person name="Holmes I."/>
            <person name="Hoskins R.A."/>
            <person name="Hubisz M.J."/>
            <person name="Hultmark D."/>
            <person name="Huntley M.A."/>
            <person name="Jaffe D.B."/>
            <person name="Jagadeeshan S."/>
            <person name="Jeck W.R."/>
            <person name="Johnson J."/>
            <person name="Jones C.D."/>
            <person name="Jordan W.C."/>
            <person name="Karpen G.H."/>
            <person name="Kataoka E."/>
            <person name="Keightley P.D."/>
            <person name="Kheradpour P."/>
            <person name="Kirkness E.F."/>
            <person name="Koerich L.B."/>
            <person name="Kristiansen K."/>
            <person name="Kudrna D."/>
            <person name="Kulathinal R.J."/>
            <person name="Kumar S."/>
            <person name="Kwok R."/>
            <person name="Lander E."/>
            <person name="Langley C.H."/>
            <person name="Lapoint R."/>
            <person name="Lazzaro B.P."/>
            <person name="Lee S.J."/>
            <person name="Levesque L."/>
            <person name="Li R."/>
            <person name="Lin C.F."/>
            <person name="Lin M.F."/>
            <person name="Lindblad-Toh K."/>
            <person name="Llopart A."/>
            <person name="Long M."/>
            <person name="Low L."/>
            <person name="Lozovsky E."/>
            <person name="Lu J."/>
            <person name="Luo M."/>
            <person name="Machado C.A."/>
            <person name="Makalowski W."/>
            <person name="Marzo M."/>
            <person name="Matsuda M."/>
            <person name="Matzkin L."/>
            <person name="McAllister B."/>
            <person name="McBride C.S."/>
            <person name="McKernan B."/>
            <person name="McKernan K."/>
            <person name="Mendez-Lago M."/>
            <person name="Minx P."/>
            <person name="Mollenhauer M.U."/>
            <person name="Montooth K."/>
            <person name="Mount S.M."/>
            <person name="Mu X."/>
            <person name="Myers E."/>
            <person name="Negre B."/>
            <person name="Newfeld S."/>
            <person name="Nielsen R."/>
            <person name="Noor M.A."/>
            <person name="O'Grady P."/>
            <person name="Pachter L."/>
            <person name="Papaceit M."/>
            <person name="Parisi M.J."/>
            <person name="Parisi M."/>
            <person name="Parts L."/>
            <person name="Pedersen J.S."/>
            <person name="Pesole G."/>
            <person name="Phillippy A.M."/>
            <person name="Ponting C.P."/>
            <person name="Pop M."/>
            <person name="Porcelli D."/>
            <person name="Powell J.R."/>
            <person name="Prohaska S."/>
            <person name="Pruitt K."/>
            <person name="Puig M."/>
            <person name="Quesneville H."/>
            <person name="Ram K.R."/>
            <person name="Rand D."/>
            <person name="Rasmussen M.D."/>
            <person name="Reed L.K."/>
            <person name="Reenan R."/>
            <person name="Reily A."/>
            <person name="Remington K.A."/>
            <person name="Rieger T.T."/>
            <person name="Ritchie M.G."/>
            <person name="Robin C."/>
            <person name="Rogers Y.H."/>
            <person name="Rohde C."/>
            <person name="Rozas J."/>
            <person name="Rubenfield M.J."/>
            <person name="Ruiz A."/>
            <person name="Russo S."/>
            <person name="Salzberg S.L."/>
            <person name="Sanchez-Gracia A."/>
            <person name="Saranga D.J."/>
            <person name="Sato H."/>
            <person name="Schaeffer S.W."/>
            <person name="Schatz M.C."/>
            <person name="Schlenke T."/>
            <person name="Schwartz R."/>
            <person name="Segarra C."/>
            <person name="Singh R.S."/>
            <person name="Sirot L."/>
            <person name="Sirota M."/>
            <person name="Sisneros N.B."/>
            <person name="Smith C.D."/>
            <person name="Smith T.F."/>
            <person name="Spieth J."/>
            <person name="Stage D.E."/>
            <person name="Stark A."/>
            <person name="Stephan W."/>
            <person name="Strausberg R.L."/>
            <person name="Strempel S."/>
            <person name="Sturgill D."/>
            <person name="Sutton G."/>
            <person name="Sutton G.G."/>
            <person name="Tao W."/>
            <person name="Teichmann S."/>
            <person name="Tobari Y.N."/>
            <person name="Tomimura Y."/>
            <person name="Tsolas J.M."/>
            <person name="Valente V.L."/>
            <person name="Venter E."/>
            <person name="Venter J.C."/>
            <person name="Vicario S."/>
            <person name="Vieira F.G."/>
            <person name="Vilella A.J."/>
            <person name="Villasante A."/>
            <person name="Walenz B."/>
            <person name="Wang J."/>
            <person name="Wasserman M."/>
            <person name="Watts T."/>
            <person name="Wilson D."/>
            <person name="Wilson R.K."/>
            <person name="Wing R.A."/>
            <person name="Wolfner M.F."/>
            <person name="Wong A."/>
            <person name="Wong G.K."/>
            <person name="Wu C.I."/>
            <person name="Wu G."/>
            <person name="Yamamoto D."/>
            <person name="Yang H.P."/>
            <person name="Yang S.P."/>
            <person name="Yorke J.A."/>
            <person name="Yoshida K."/>
            <person name="Zdobnov E."/>
            <person name="Zhang P."/>
            <person name="Zhang Y."/>
            <person name="Zimin A.V."/>
            <person name="Baldwin J."/>
            <person name="Abdouelleil A."/>
            <person name="Abdulkadir J."/>
            <person name="Abebe A."/>
            <person name="Abera B."/>
            <person name="Abreu J."/>
            <person name="Acer S.C."/>
            <person name="Aftuck L."/>
            <person name="Alexander A."/>
            <person name="An P."/>
            <person name="Anderson E."/>
            <person name="Anderson S."/>
            <person name="Arachi H."/>
            <person name="Azer M."/>
            <person name="Bachantsang P."/>
            <person name="Barry A."/>
            <person name="Bayul T."/>
            <person name="Berlin A."/>
            <person name="Bessette D."/>
            <person name="Bloom T."/>
            <person name="Blye J."/>
            <person name="Boguslavskiy L."/>
            <person name="Bonnet C."/>
            <person name="Boukhgalter B."/>
            <person name="Bourzgui I."/>
            <person name="Brown A."/>
            <person name="Cahill P."/>
            <person name="Channer S."/>
            <person name="Cheshatsang Y."/>
            <person name="Chuda L."/>
            <person name="Citroen M."/>
            <person name="Collymore A."/>
            <person name="Cooke P."/>
            <person name="Costello M."/>
            <person name="D'Aco K."/>
            <person name="Daza R."/>
            <person name="De Haan G."/>
            <person name="DeGray S."/>
            <person name="DeMaso C."/>
            <person name="Dhargay N."/>
            <person name="Dooley K."/>
            <person name="Dooley E."/>
            <person name="Doricent M."/>
            <person name="Dorje P."/>
            <person name="Dorjee K."/>
            <person name="Dupes A."/>
            <person name="Elong R."/>
            <person name="Falk J."/>
            <person name="Farina A."/>
            <person name="Faro S."/>
            <person name="Ferguson D."/>
            <person name="Fisher S."/>
            <person name="Foley C.D."/>
            <person name="Franke A."/>
            <person name="Friedrich D."/>
            <person name="Gadbois L."/>
            <person name="Gearin G."/>
            <person name="Gearin C.R."/>
            <person name="Giannoukos G."/>
            <person name="Goode T."/>
            <person name="Graham J."/>
            <person name="Grandbois E."/>
            <person name="Grewal S."/>
            <person name="Gyaltsen K."/>
            <person name="Hafez N."/>
            <person name="Hagos B."/>
            <person name="Hall J."/>
            <person name="Henson C."/>
            <person name="Hollinger A."/>
            <person name="Honan T."/>
            <person name="Huard M.D."/>
            <person name="Hughes L."/>
            <person name="Hurhula B."/>
            <person name="Husby M.E."/>
            <person name="Kamat A."/>
            <person name="Kanga B."/>
            <person name="Kashin S."/>
            <person name="Khazanovich D."/>
            <person name="Kisner P."/>
            <person name="Lance K."/>
            <person name="Lara M."/>
            <person name="Lee W."/>
            <person name="Lennon N."/>
            <person name="Letendre F."/>
            <person name="LeVine R."/>
            <person name="Lipovsky A."/>
            <person name="Liu X."/>
            <person name="Liu J."/>
            <person name="Liu S."/>
            <person name="Lokyitsang T."/>
            <person name="Lokyitsang Y."/>
            <person name="Lubonja R."/>
            <person name="Lui A."/>
            <person name="MacDonald P."/>
            <person name="Magnisalis V."/>
            <person name="Maru K."/>
            <person name="Matthews C."/>
            <person name="McCusker W."/>
            <person name="McDonough S."/>
            <person name="Mehta T."/>
            <person name="Meldrim J."/>
            <person name="Meneus L."/>
            <person name="Mihai O."/>
            <person name="Mihalev A."/>
            <person name="Mihova T."/>
            <person name="Mittelman R."/>
            <person name="Mlenga V."/>
            <person name="Montmayeur A."/>
            <person name="Mulrain L."/>
            <person name="Navidi A."/>
            <person name="Naylor J."/>
            <person name="Negash T."/>
            <person name="Nguyen T."/>
            <person name="Nguyen N."/>
            <person name="Nicol R."/>
            <person name="Norbu C."/>
            <person name="Norbu N."/>
            <person name="Novod N."/>
            <person name="O'Neill B."/>
            <person name="Osman S."/>
            <person name="Markiewicz E."/>
            <person name="Oyono O.L."/>
            <person name="Patti C."/>
            <person name="Phunkhang P."/>
            <person name="Pierre F."/>
            <person name="Priest M."/>
            <person name="Raghuraman S."/>
            <person name="Rege F."/>
            <person name="Reyes R."/>
            <person name="Rise C."/>
            <person name="Rogov P."/>
            <person name="Ross K."/>
            <person name="Ryan E."/>
            <person name="Settipalli S."/>
            <person name="Shea T."/>
            <person name="Sherpa N."/>
            <person name="Shi L."/>
            <person name="Shih D."/>
            <person name="Sparrow T."/>
            <person name="Spaulding J."/>
            <person name="Stalker J."/>
            <person name="Stange-Thomann N."/>
            <person name="Stavropoulos S."/>
            <person name="Stone C."/>
            <person name="Strader C."/>
            <person name="Tesfaye S."/>
            <person name="Thomson T."/>
            <person name="Thoulutsang Y."/>
            <person name="Thoulutsang D."/>
            <person name="Topham K."/>
            <person name="Topping I."/>
            <person name="Tsamla T."/>
            <person name="Vassiliev H."/>
            <person name="Vo A."/>
            <person name="Wangchuk T."/>
            <person name="Wangdi T."/>
            <person name="Weiand M."/>
            <person name="Wilkinson J."/>
            <person name="Wilson A."/>
            <person name="Yadav S."/>
            <person name="Young G."/>
            <person name="Yu Q."/>
            <person name="Zembek L."/>
            <person name="Zhong D."/>
            <person name="Zimmer A."/>
            <person name="Zwirko Z."/>
            <person name="Jaffe D.B."/>
            <person name="Alvarez P."/>
            <person name="Brockman W."/>
            <person name="Butler J."/>
            <person name="Chin C."/>
            <person name="Gnerre S."/>
            <person name="Grabherr M."/>
            <person name="Kleber M."/>
            <person name="Mauceli E."/>
            <person name="MacCallum I."/>
        </authorList>
    </citation>
    <scope>NUCLEOTIDE SEQUENCE [LARGE SCALE GENOMIC DNA]</scope>
    <source>
        <strain evidence="8">Tucson 15010-1051.87</strain>
    </source>
</reference>
<keyword evidence="8" id="KW-1185">Reference proteome</keyword>
<keyword evidence="2" id="KW-0645">Protease</keyword>
<dbReference type="FunFam" id="3.40.395.10:FF:000001">
    <property type="entry name" value="Sentrin-specific protease 1"/>
    <property type="match status" value="1"/>
</dbReference>
<accession>B4M293</accession>
<feature type="region of interest" description="Disordered" evidence="5">
    <location>
        <begin position="545"/>
        <end position="569"/>
    </location>
</feature>
<dbReference type="GO" id="GO:0016926">
    <property type="term" value="P:protein desumoylation"/>
    <property type="evidence" value="ECO:0007669"/>
    <property type="project" value="TreeGrafter"/>
</dbReference>
<dbReference type="GO" id="GO:0060255">
    <property type="term" value="P:regulation of macromolecule metabolic process"/>
    <property type="evidence" value="ECO:0007669"/>
    <property type="project" value="UniProtKB-ARBA"/>
</dbReference>
<sequence>MSDVVALSICQPVRQHAKFQAIKLLIVENLKYFIYFLYIHTNKTTVYPALHTVGSVRETSNILPSQVTVAASGANWNPEHAFALNGVGLPLDWDTASVTNGAGLSPTYEPINDFDFDPATQQQQPNDFETASEQNDFSFTSSATEGDSEPESDPRLAVVQRTLDFIGDICSNRQLDGLWGVLLLQRKLSDVREYLLRTSITSEAAIAFETTALLNEIDYKISALSSKIESATHTQNPHHDPMGFDLFNWIRHWFLLGGRSNNNKEPPNTRNEDSEHNRKRSYQNVATEATAPRPIKYRRVDNTFPKFMPNDADDYSHMATANQRKEQENNSNHNAYQTHKRLSMFCTPQTRQVRVRNTQATISVDLSDSEEPQHNESNMYQAFADRLVTSVQPPPRQDEFGRNSSSARRPNLLYSDAVRFGTNGFVTDLNYQQRPASSLSSSEARLNGHISNLYDSGVSRDNIMVLEEQRNEHNQYVNLINNLTLHERECARRSGAARENEKPPPPPPLQPISLNSSDWLRGLIKSKPESRAPLRSEYAKLLDYNSKPQQQQQQQPFSLAKKPPPPLMQCYGLDASSSSTKPDKPEVTEIIDDDHGKQANKTQMMPPPPGLLMSRTKALQLRHSKSIYFADNYTDLFNEKCARMQQEVNHAKKLVIQECGAERTTEERRAFEQGLRENLSKRRFISQTLFVLEKYPLEEDSEPEFIPFTEAHQQRYNELVYGRADQVLISKFSLSITRNDIRTLAGSSWLNDEVINFYMNLLTDRSQRKEGKLPSVYAMNTFFVPRLLQGGYSNVKRWTRKVDIFSKDIIPVPVHVSNVHWCMAIIHMKNKTIRYYDSMGKPNSEVLNALENYLHEESLDKRKKPFDTSDFTIENVQNVPHQTNGSDCGVFSCMFAEYITRNKPLNFSQEHMEYFRKKMALEICGGELWM</sequence>
<dbReference type="EMBL" id="CH940651">
    <property type="protein sequence ID" value="EDW65797.2"/>
    <property type="molecule type" value="Genomic_DNA"/>
</dbReference>
<keyword evidence="4" id="KW-0788">Thiol protease</keyword>
<keyword evidence="3" id="KW-0378">Hydrolase</keyword>
<dbReference type="STRING" id="7244.B4M293"/>
<evidence type="ECO:0000256" key="4">
    <source>
        <dbReference type="ARBA" id="ARBA00022807"/>
    </source>
</evidence>
<organism evidence="7 8">
    <name type="scientific">Drosophila virilis</name>
    <name type="common">Fruit fly</name>
    <dbReference type="NCBI Taxonomy" id="7244"/>
    <lineage>
        <taxon>Eukaryota</taxon>
        <taxon>Metazoa</taxon>
        <taxon>Ecdysozoa</taxon>
        <taxon>Arthropoda</taxon>
        <taxon>Hexapoda</taxon>
        <taxon>Insecta</taxon>
        <taxon>Pterygota</taxon>
        <taxon>Neoptera</taxon>
        <taxon>Endopterygota</taxon>
        <taxon>Diptera</taxon>
        <taxon>Brachycera</taxon>
        <taxon>Muscomorpha</taxon>
        <taxon>Ephydroidea</taxon>
        <taxon>Drosophilidae</taxon>
        <taxon>Drosophila</taxon>
    </lineage>
</organism>
<dbReference type="Pfam" id="PF02902">
    <property type="entry name" value="Peptidase_C48"/>
    <property type="match status" value="1"/>
</dbReference>
<feature type="compositionally biased region" description="Polar residues" evidence="5">
    <location>
        <begin position="260"/>
        <end position="269"/>
    </location>
</feature>
<dbReference type="HOGENOM" id="CLU_010898_0_0_1"/>
<feature type="domain" description="Ubiquitin-like protease family profile" evidence="6">
    <location>
        <begin position="734"/>
        <end position="899"/>
    </location>
</feature>
<evidence type="ECO:0000256" key="1">
    <source>
        <dbReference type="ARBA" id="ARBA00005234"/>
    </source>
</evidence>
<evidence type="ECO:0000313" key="7">
    <source>
        <dbReference type="EMBL" id="EDW65797.2"/>
    </source>
</evidence>
<proteinExistence type="inferred from homology"/>
<protein>
    <recommendedName>
        <fullName evidence="6">Ubiquitin-like protease family profile domain-containing protein</fullName>
    </recommendedName>
</protein>
<dbReference type="Gene3D" id="3.40.395.10">
    <property type="entry name" value="Adenoviral Proteinase, Chain A"/>
    <property type="match status" value="1"/>
</dbReference>
<dbReference type="InterPro" id="IPR038765">
    <property type="entry name" value="Papain-like_cys_pep_sf"/>
</dbReference>
<dbReference type="GO" id="GO:0006508">
    <property type="term" value="P:proteolysis"/>
    <property type="evidence" value="ECO:0007669"/>
    <property type="project" value="UniProtKB-KW"/>
</dbReference>
<feature type="region of interest" description="Disordered" evidence="5">
    <location>
        <begin position="113"/>
        <end position="133"/>
    </location>
</feature>
<feature type="region of interest" description="Disordered" evidence="5">
    <location>
        <begin position="260"/>
        <end position="293"/>
    </location>
</feature>